<dbReference type="Pfam" id="PF01221">
    <property type="entry name" value="Dynein_light"/>
    <property type="match status" value="1"/>
</dbReference>
<dbReference type="SMART" id="SM01375">
    <property type="entry name" value="Dynein_light"/>
    <property type="match status" value="1"/>
</dbReference>
<organism evidence="3 4">
    <name type="scientific">Paragonimus westermani</name>
    <dbReference type="NCBI Taxonomy" id="34504"/>
    <lineage>
        <taxon>Eukaryota</taxon>
        <taxon>Metazoa</taxon>
        <taxon>Spiralia</taxon>
        <taxon>Lophotrochozoa</taxon>
        <taxon>Platyhelminthes</taxon>
        <taxon>Trematoda</taxon>
        <taxon>Digenea</taxon>
        <taxon>Plagiorchiida</taxon>
        <taxon>Troglotremata</taxon>
        <taxon>Troglotrematidae</taxon>
        <taxon>Paragonimus</taxon>
    </lineage>
</organism>
<dbReference type="SMART" id="SM00054">
    <property type="entry name" value="EFh"/>
    <property type="match status" value="2"/>
</dbReference>
<dbReference type="SUPFAM" id="SSF47473">
    <property type="entry name" value="EF-hand"/>
    <property type="match status" value="1"/>
</dbReference>
<dbReference type="CDD" id="cd21454">
    <property type="entry name" value="DLC-like_TAL"/>
    <property type="match status" value="1"/>
</dbReference>
<evidence type="ECO:0000259" key="2">
    <source>
        <dbReference type="PROSITE" id="PS50222"/>
    </source>
</evidence>
<dbReference type="CDD" id="cd00051">
    <property type="entry name" value="EFh"/>
    <property type="match status" value="1"/>
</dbReference>
<dbReference type="SUPFAM" id="SSF54648">
    <property type="entry name" value="DLC"/>
    <property type="match status" value="1"/>
</dbReference>
<feature type="domain" description="EF-hand" evidence="2">
    <location>
        <begin position="96"/>
        <end position="129"/>
    </location>
</feature>
<dbReference type="PROSITE" id="PS00018">
    <property type="entry name" value="EF_HAND_1"/>
    <property type="match status" value="2"/>
</dbReference>
<sequence>MESPIVSHTLACLSIHSFECAASTHIPLLDSSAWASLISNRSTPSSVLRTQTVSMAVHASDMEKMIELFLSMDKNEDGFVDVDELREACVEKKLNMNQIDEWLQRYDENHDKRISLDEFCAGLGLNGDEMNVEKVERDVKSLSHCPKVDPSITVIDFTMSISKQAQVTDKFLELTKEVSSDPKQMGTVASKLKRFLEEHYGKVWQVVILSGSYWINYSHAPLLSMHFQYGPFICIVWRTTVN</sequence>
<dbReference type="GO" id="GO:0005509">
    <property type="term" value="F:calcium ion binding"/>
    <property type="evidence" value="ECO:0007669"/>
    <property type="project" value="InterPro"/>
</dbReference>
<reference evidence="3 4" key="1">
    <citation type="journal article" date="2019" name="Gigascience">
        <title>Whole-genome sequence of the oriental lung fluke Paragonimus westermani.</title>
        <authorList>
            <person name="Oey H."/>
            <person name="Zakrzewski M."/>
            <person name="Narain K."/>
            <person name="Devi K.R."/>
            <person name="Agatsuma T."/>
            <person name="Nawaratna S."/>
            <person name="Gobert G.N."/>
            <person name="Jones M.K."/>
            <person name="Ragan M.A."/>
            <person name="McManus D.P."/>
            <person name="Krause L."/>
        </authorList>
    </citation>
    <scope>NUCLEOTIDE SEQUENCE [LARGE SCALE GENOMIC DNA]</scope>
    <source>
        <strain evidence="3 4">IND2009</strain>
    </source>
</reference>
<keyword evidence="1" id="KW-0106">Calcium</keyword>
<gene>
    <name evidence="3" type="ORF">DEA37_0014071</name>
</gene>
<dbReference type="InterPro" id="IPR001372">
    <property type="entry name" value="Dynein_light_chain_typ-1/2"/>
</dbReference>
<dbReference type="EMBL" id="QNGE01004410">
    <property type="protein sequence ID" value="KAA3672921.1"/>
    <property type="molecule type" value="Genomic_DNA"/>
</dbReference>
<feature type="domain" description="EF-hand" evidence="2">
    <location>
        <begin position="60"/>
        <end position="95"/>
    </location>
</feature>
<dbReference type="InterPro" id="IPR037177">
    <property type="entry name" value="DLC_sf"/>
</dbReference>
<dbReference type="GO" id="GO:0007017">
    <property type="term" value="P:microtubule-based process"/>
    <property type="evidence" value="ECO:0007669"/>
    <property type="project" value="InterPro"/>
</dbReference>
<evidence type="ECO:0000313" key="4">
    <source>
        <dbReference type="Proteomes" id="UP000324629"/>
    </source>
</evidence>
<evidence type="ECO:0000313" key="3">
    <source>
        <dbReference type="EMBL" id="KAA3672921.1"/>
    </source>
</evidence>
<dbReference type="AlphaFoldDB" id="A0A5J4NB94"/>
<keyword evidence="4" id="KW-1185">Reference proteome</keyword>
<dbReference type="Gene3D" id="1.10.238.10">
    <property type="entry name" value="EF-hand"/>
    <property type="match status" value="1"/>
</dbReference>
<dbReference type="Pfam" id="PF13499">
    <property type="entry name" value="EF-hand_7"/>
    <property type="match status" value="1"/>
</dbReference>
<dbReference type="InterPro" id="IPR018247">
    <property type="entry name" value="EF_Hand_1_Ca_BS"/>
</dbReference>
<dbReference type="GO" id="GO:0030286">
    <property type="term" value="C:dynein complex"/>
    <property type="evidence" value="ECO:0007669"/>
    <property type="project" value="InterPro"/>
</dbReference>
<dbReference type="Proteomes" id="UP000324629">
    <property type="component" value="Unassembled WGS sequence"/>
</dbReference>
<dbReference type="PROSITE" id="PS50222">
    <property type="entry name" value="EF_HAND_2"/>
    <property type="match status" value="2"/>
</dbReference>
<dbReference type="InterPro" id="IPR011992">
    <property type="entry name" value="EF-hand-dom_pair"/>
</dbReference>
<evidence type="ECO:0000256" key="1">
    <source>
        <dbReference type="ARBA" id="ARBA00022837"/>
    </source>
</evidence>
<dbReference type="InterPro" id="IPR002048">
    <property type="entry name" value="EF_hand_dom"/>
</dbReference>
<comment type="caution">
    <text evidence="3">The sequence shown here is derived from an EMBL/GenBank/DDBJ whole genome shotgun (WGS) entry which is preliminary data.</text>
</comment>
<protein>
    <recommendedName>
        <fullName evidence="2">EF-hand domain-containing protein</fullName>
    </recommendedName>
</protein>
<name>A0A5J4NB94_9TREM</name>
<dbReference type="Gene3D" id="3.30.740.10">
    <property type="entry name" value="Protein Inhibitor Of Neuronal Nitric Oxide Synthase"/>
    <property type="match status" value="1"/>
</dbReference>
<proteinExistence type="predicted"/>
<accession>A0A5J4NB94</accession>